<evidence type="ECO:0000259" key="1">
    <source>
        <dbReference type="Pfam" id="PF19263"/>
    </source>
</evidence>
<name>A0A6J5S2T3_9CAUD</name>
<feature type="domain" description="NrS-1 polymerase-like helicase" evidence="1">
    <location>
        <begin position="492"/>
        <end position="608"/>
    </location>
</feature>
<sequence length="781" mass="87601">MSEDRVKFLQYIAELSTEPGETALLLRQTPSLVNDQIVYHGDGIPKATFPAFLPSKARFKVGDAWYVNTGSFIVDRFVGGKPSAKAENVEYVLFMMLDDVGTKSKTPPLEPTWIMETSEGSYQWGYAFTNQPTKAEFSAAITAIAEAGYTDPGATNAVRNCRIPGSVNMKMGRNGFEARLVALHPEREYALEDICAALGVEPPEADTAEIRSIKIRDTGHDSVLAWLSDNNMVMSRVNNEGWCGVICPNHEQHTDGNIEGRYKPLDRSYCCYHGHCQDLTSAAFLKWVSENDGPTVTPGLRDELIAERMKRMAEKIMPTEAYPDQTAVIIRDVERKEAGRLEKTEWFDRFAYIQSDDNFFDMLTRRELSRAVFNALFRHVDCRSIHNSKRQIPASVYFDERRQDYGAKALLGVTYAAGEDVLVARDGLVYGNRWVNMRPDMSDAAPVTDADIAPWVDHCYTLVSERTELEHIWNVMACKIQHPNVKINHAVLHGGDEGSGKDTMWAPFLWALGGVHQHNRSIIETGEIGSQWGYSLEAEVVILNELRETEARERRAMANKLKPIIAAPPDTLSINRKGLHPYDMLNRLQVIAFTNDTLPITLPTQDRRWFCVWSSAPRMDPAEAQKLWTWYKTGGFDLVAAWMWQRPVAAFNPAAAPPITEWKINMVEQGMSVAESFLVDMMRQRIGPFAAGVVAGPFHKLCDLMASQGHVPMGVRVPQAALLHAFKEAGWVDCGRVASVEFQTKRHIIAAANVAATNTKSELRRAVEPDAPKNRKVIKIR</sequence>
<gene>
    <name evidence="2" type="ORF">UFOVP1366_44</name>
</gene>
<organism evidence="2">
    <name type="scientific">uncultured Caudovirales phage</name>
    <dbReference type="NCBI Taxonomy" id="2100421"/>
    <lineage>
        <taxon>Viruses</taxon>
        <taxon>Duplodnaviria</taxon>
        <taxon>Heunggongvirae</taxon>
        <taxon>Uroviricota</taxon>
        <taxon>Caudoviricetes</taxon>
        <taxon>Peduoviridae</taxon>
        <taxon>Maltschvirus</taxon>
        <taxon>Maltschvirus maltsch</taxon>
    </lineage>
</organism>
<dbReference type="EMBL" id="LR797326">
    <property type="protein sequence ID" value="CAB4202717.1"/>
    <property type="molecule type" value="Genomic_DNA"/>
</dbReference>
<evidence type="ECO:0000313" key="2">
    <source>
        <dbReference type="EMBL" id="CAB4202717.1"/>
    </source>
</evidence>
<proteinExistence type="predicted"/>
<reference evidence="2" key="1">
    <citation type="submission" date="2020-05" db="EMBL/GenBank/DDBJ databases">
        <authorList>
            <person name="Chiriac C."/>
            <person name="Salcher M."/>
            <person name="Ghai R."/>
            <person name="Kavagutti S V."/>
        </authorList>
    </citation>
    <scope>NUCLEOTIDE SEQUENCE</scope>
</reference>
<accession>A0A6J5S2T3</accession>
<dbReference type="Pfam" id="PF19263">
    <property type="entry name" value="DUF5906"/>
    <property type="match status" value="1"/>
</dbReference>
<dbReference type="Gene3D" id="3.30.70.1790">
    <property type="entry name" value="RepB DNA-primase, N-terminal domain"/>
    <property type="match status" value="1"/>
</dbReference>
<protein>
    <submittedName>
        <fullName evidence="2">RepB DNA-primase from phage plasmid</fullName>
    </submittedName>
</protein>
<dbReference type="InterPro" id="IPR045455">
    <property type="entry name" value="NrS-1_pol-like_helicase"/>
</dbReference>